<protein>
    <submittedName>
        <fullName evidence="1">Uncharacterized protein</fullName>
    </submittedName>
</protein>
<gene>
    <name evidence="1" type="ORF">HNR42_000734</name>
</gene>
<proteinExistence type="predicted"/>
<dbReference type="Proteomes" id="UP000569951">
    <property type="component" value="Unassembled WGS sequence"/>
</dbReference>
<organism evidence="1 2">
    <name type="scientific">Deinobacterium chartae</name>
    <dbReference type="NCBI Taxonomy" id="521158"/>
    <lineage>
        <taxon>Bacteria</taxon>
        <taxon>Thermotogati</taxon>
        <taxon>Deinococcota</taxon>
        <taxon>Deinococci</taxon>
        <taxon>Deinococcales</taxon>
        <taxon>Deinococcaceae</taxon>
        <taxon>Deinobacterium</taxon>
    </lineage>
</organism>
<comment type="caution">
    <text evidence="1">The sequence shown here is derived from an EMBL/GenBank/DDBJ whole genome shotgun (WGS) entry which is preliminary data.</text>
</comment>
<dbReference type="RefSeq" id="WP_183984602.1">
    <property type="nucleotide sequence ID" value="NZ_JACHHG010000002.1"/>
</dbReference>
<evidence type="ECO:0000313" key="2">
    <source>
        <dbReference type="Proteomes" id="UP000569951"/>
    </source>
</evidence>
<reference evidence="1 2" key="1">
    <citation type="submission" date="2020-08" db="EMBL/GenBank/DDBJ databases">
        <title>Genomic Encyclopedia of Type Strains, Phase IV (KMG-IV): sequencing the most valuable type-strain genomes for metagenomic binning, comparative biology and taxonomic classification.</title>
        <authorList>
            <person name="Goeker M."/>
        </authorList>
    </citation>
    <scope>NUCLEOTIDE SEQUENCE [LARGE SCALE GENOMIC DNA]</scope>
    <source>
        <strain evidence="1 2">DSM 21458</strain>
    </source>
</reference>
<keyword evidence="2" id="KW-1185">Reference proteome</keyword>
<dbReference type="AlphaFoldDB" id="A0A841HYM0"/>
<evidence type="ECO:0000313" key="1">
    <source>
        <dbReference type="EMBL" id="MBB6097320.1"/>
    </source>
</evidence>
<accession>A0A841HYM0</accession>
<dbReference type="EMBL" id="JACHHG010000002">
    <property type="protein sequence ID" value="MBB6097320.1"/>
    <property type="molecule type" value="Genomic_DNA"/>
</dbReference>
<sequence>MSRRSRRALDEWRPIRATSMWRVDQVFLSYSGSRIRVVASLVSDHQGLRNVEVIAPTEDPLEAVRFAARFVASPGNVHRAWGARVRWARARAENAQEDLARDRALEAAFVDAFEDTLDQIRDQLR</sequence>
<name>A0A841HYM0_9DEIO</name>